<protein>
    <submittedName>
        <fullName evidence="2">Uncharacterized protein</fullName>
    </submittedName>
</protein>
<dbReference type="AlphaFoldDB" id="A0A316VGW9"/>
<keyword evidence="3" id="KW-1185">Reference proteome</keyword>
<feature type="compositionally biased region" description="Basic and acidic residues" evidence="1">
    <location>
        <begin position="136"/>
        <end position="151"/>
    </location>
</feature>
<dbReference type="RefSeq" id="XP_025357199.1">
    <property type="nucleotide sequence ID" value="XM_025501303.1"/>
</dbReference>
<sequence length="283" mass="32382">MADRHYYDPRDHRRTHESAPYESPHSSYRTQSDQYRPSSYASSQRWQDDQTAPPPLPALSAGGVNRGSSSSSNGGRMLESMHYHPSSHSRYASPPPPENYPRQSPQQSRTHQRAQYADYHDAPQYSSSTRPISGDRYGHYEDHGYDRDSRASHRGAAYEEMPTRYSADPHSNTHRSQSYHQTRLPSSHHTSAIQRQPISPVPTHHSPHYSARSHIQSSPHSRYESAQNRHSRPQYDMDGDRAAYNQHYEPDRTLCSLLPPPPLKLKSLDQIQITISRIARAHA</sequence>
<gene>
    <name evidence="2" type="ORF">FA14DRAFT_183264</name>
</gene>
<feature type="compositionally biased region" description="Polar residues" evidence="1">
    <location>
        <begin position="174"/>
        <end position="197"/>
    </location>
</feature>
<dbReference type="InParanoid" id="A0A316VGW9"/>
<feature type="compositionally biased region" description="Polar residues" evidence="1">
    <location>
        <begin position="24"/>
        <end position="45"/>
    </location>
</feature>
<feature type="compositionally biased region" description="Polar residues" evidence="1">
    <location>
        <begin position="213"/>
        <end position="228"/>
    </location>
</feature>
<evidence type="ECO:0000313" key="3">
    <source>
        <dbReference type="Proteomes" id="UP000245771"/>
    </source>
</evidence>
<dbReference type="EMBL" id="KZ819602">
    <property type="protein sequence ID" value="PWN36897.1"/>
    <property type="molecule type" value="Genomic_DNA"/>
</dbReference>
<reference evidence="2 3" key="1">
    <citation type="journal article" date="2018" name="Mol. Biol. Evol.">
        <title>Broad Genomic Sampling Reveals a Smut Pathogenic Ancestry of the Fungal Clade Ustilaginomycotina.</title>
        <authorList>
            <person name="Kijpornyongpan T."/>
            <person name="Mondo S.J."/>
            <person name="Barry K."/>
            <person name="Sandor L."/>
            <person name="Lee J."/>
            <person name="Lipzen A."/>
            <person name="Pangilinan J."/>
            <person name="LaButti K."/>
            <person name="Hainaut M."/>
            <person name="Henrissat B."/>
            <person name="Grigoriev I.V."/>
            <person name="Spatafora J.W."/>
            <person name="Aime M.C."/>
        </authorList>
    </citation>
    <scope>NUCLEOTIDE SEQUENCE [LARGE SCALE GENOMIC DNA]</scope>
    <source>
        <strain evidence="2 3">MCA 3882</strain>
    </source>
</reference>
<accession>A0A316VGW9</accession>
<proteinExistence type="predicted"/>
<dbReference type="GeneID" id="37023084"/>
<evidence type="ECO:0000256" key="1">
    <source>
        <dbReference type="SAM" id="MobiDB-lite"/>
    </source>
</evidence>
<feature type="region of interest" description="Disordered" evidence="1">
    <location>
        <begin position="1"/>
        <end position="238"/>
    </location>
</feature>
<name>A0A316VGW9_9BASI</name>
<feature type="compositionally biased region" description="Low complexity" evidence="1">
    <location>
        <begin position="58"/>
        <end position="76"/>
    </location>
</feature>
<organism evidence="2 3">
    <name type="scientific">Meira miltonrushii</name>
    <dbReference type="NCBI Taxonomy" id="1280837"/>
    <lineage>
        <taxon>Eukaryota</taxon>
        <taxon>Fungi</taxon>
        <taxon>Dikarya</taxon>
        <taxon>Basidiomycota</taxon>
        <taxon>Ustilaginomycotina</taxon>
        <taxon>Exobasidiomycetes</taxon>
        <taxon>Exobasidiales</taxon>
        <taxon>Brachybasidiaceae</taxon>
        <taxon>Meira</taxon>
    </lineage>
</organism>
<feature type="compositionally biased region" description="Basic and acidic residues" evidence="1">
    <location>
        <begin position="1"/>
        <end position="19"/>
    </location>
</feature>
<evidence type="ECO:0000313" key="2">
    <source>
        <dbReference type="EMBL" id="PWN36897.1"/>
    </source>
</evidence>
<dbReference type="Proteomes" id="UP000245771">
    <property type="component" value="Unassembled WGS sequence"/>
</dbReference>